<keyword evidence="3" id="KW-1185">Reference proteome</keyword>
<sequence length="183" mass="19499">MMRRSRAFAALSSSVSGNGTADRKTLVIIVIAALAAILFFSLYQRHGTDSGTLTSPQERGMSAGHRLLNQEAGRTLPANAPRIPRADALITRASGRFRMSKEQVSDVALTTHNLIARERPEDVLDVLDATLFATDGIAPEQVPAMAPVAAAYAKVRMSGGTVAAARDVARQFAQMAAQDSAHR</sequence>
<keyword evidence="1" id="KW-0472">Membrane</keyword>
<dbReference type="RefSeq" id="WP_283213198.1">
    <property type="nucleotide sequence ID" value="NZ_JASGBI010000001.1"/>
</dbReference>
<protein>
    <submittedName>
        <fullName evidence="2">Uncharacterized protein</fullName>
    </submittedName>
</protein>
<reference evidence="2 3" key="1">
    <citation type="submission" date="2023-05" db="EMBL/GenBank/DDBJ databases">
        <title>Lysobacter sp. strain LF1 Genome sequencing and assembly.</title>
        <authorList>
            <person name="Jung Y."/>
        </authorList>
    </citation>
    <scope>NUCLEOTIDE SEQUENCE [LARGE SCALE GENOMIC DNA]</scope>
    <source>
        <strain evidence="2 3">LF1</strain>
    </source>
</reference>
<keyword evidence="1" id="KW-1133">Transmembrane helix</keyword>
<evidence type="ECO:0000313" key="2">
    <source>
        <dbReference type="EMBL" id="MDI9239833.1"/>
    </source>
</evidence>
<evidence type="ECO:0000256" key="1">
    <source>
        <dbReference type="SAM" id="Phobius"/>
    </source>
</evidence>
<organism evidence="2 3">
    <name type="scientific">Lysobacter stagni</name>
    <dbReference type="NCBI Taxonomy" id="3045172"/>
    <lineage>
        <taxon>Bacteria</taxon>
        <taxon>Pseudomonadati</taxon>
        <taxon>Pseudomonadota</taxon>
        <taxon>Gammaproteobacteria</taxon>
        <taxon>Lysobacterales</taxon>
        <taxon>Lysobacteraceae</taxon>
        <taxon>Lysobacter</taxon>
    </lineage>
</organism>
<keyword evidence="1" id="KW-0812">Transmembrane</keyword>
<name>A0ABT6XI51_9GAMM</name>
<accession>A0ABT6XI51</accession>
<comment type="caution">
    <text evidence="2">The sequence shown here is derived from an EMBL/GenBank/DDBJ whole genome shotgun (WGS) entry which is preliminary data.</text>
</comment>
<dbReference type="EMBL" id="JASGBI010000001">
    <property type="protein sequence ID" value="MDI9239833.1"/>
    <property type="molecule type" value="Genomic_DNA"/>
</dbReference>
<feature type="transmembrane region" description="Helical" evidence="1">
    <location>
        <begin position="27"/>
        <end position="43"/>
    </location>
</feature>
<proteinExistence type="predicted"/>
<evidence type="ECO:0000313" key="3">
    <source>
        <dbReference type="Proteomes" id="UP001321580"/>
    </source>
</evidence>
<gene>
    <name evidence="2" type="ORF">QLQ15_13055</name>
</gene>
<dbReference type="Proteomes" id="UP001321580">
    <property type="component" value="Unassembled WGS sequence"/>
</dbReference>